<dbReference type="GO" id="GO:0005198">
    <property type="term" value="F:structural molecule activity"/>
    <property type="evidence" value="ECO:0007669"/>
    <property type="project" value="InterPro"/>
</dbReference>
<keyword evidence="5" id="KW-0946">Virion</keyword>
<dbReference type="Pfam" id="PF02305">
    <property type="entry name" value="Phage_F"/>
    <property type="match status" value="2"/>
</dbReference>
<evidence type="ECO:0000256" key="4">
    <source>
        <dbReference type="ARBA" id="ARBA00022561"/>
    </source>
</evidence>
<evidence type="ECO:0000313" key="7">
    <source>
        <dbReference type="EMBL" id="QCQ84732.1"/>
    </source>
</evidence>
<protein>
    <submittedName>
        <fullName evidence="7">Major capsid protein</fullName>
    </submittedName>
</protein>
<reference evidence="7" key="1">
    <citation type="submission" date="2018-12" db="EMBL/GenBank/DDBJ databases">
        <title>Singled stranded DNA viruses identified in blackflies (Austrosimulium ungulatum) sampled in New Zealand.</title>
        <authorList>
            <person name="Kraberger S."/>
            <person name="Fontenele R.S."/>
            <person name="Schmidlin K."/>
            <person name="Walters M."/>
            <person name="Varsani A."/>
        </authorList>
    </citation>
    <scope>NUCLEOTIDE SEQUENCE [LARGE SCALE GENOMIC DNA]</scope>
    <source>
        <strain evidence="7">067</strain>
    </source>
</reference>
<dbReference type="GO" id="GO:0039615">
    <property type="term" value="C:T=1 icosahedral viral capsid"/>
    <property type="evidence" value="ECO:0007669"/>
    <property type="project" value="UniProtKB-KW"/>
</dbReference>
<accession>A0A4P8PJW5</accession>
<organism evidence="7">
    <name type="scientific">Blackfly microvirus SF02</name>
    <dbReference type="NCBI Taxonomy" id="2576452"/>
    <lineage>
        <taxon>Viruses</taxon>
        <taxon>Monodnaviria</taxon>
        <taxon>Sangervirae</taxon>
        <taxon>Phixviricota</taxon>
        <taxon>Malgrandaviricetes</taxon>
        <taxon>Petitvirales</taxon>
        <taxon>Microviridae</taxon>
        <taxon>Microvirus</taxon>
    </lineage>
</organism>
<name>A0A4P8PJW5_9VIRU</name>
<dbReference type="Gene3D" id="2.60.169.10">
    <property type="entry name" value="Microviridae F protein"/>
    <property type="match status" value="1"/>
</dbReference>
<keyword evidence="3" id="KW-1140">T=1 icosahedral capsid protein</keyword>
<dbReference type="InterPro" id="IPR003514">
    <property type="entry name" value="Microviridae_protein_F"/>
</dbReference>
<evidence type="ECO:0000256" key="1">
    <source>
        <dbReference type="ARBA" id="ARBA00004328"/>
    </source>
</evidence>
<sequence length="582" mass="65604">MANKKELQKATHDLSHDIKTTYPMGYAVPTFMRLMSPGEDIHVKVLDNFRLDPFAFPIMDSVSATSTFYFVPLHQLYTQFEDFLRQAIRDSSSATMDNVRKNMINSIPWVPYGWDIDPDDVHTPPFNDDDLSLFKNLYDTDLGLFPQMGVHIPSAINVADPYTPFRPTGVSNLASLKRLSALPFLAYQKIMDDWFCDEEMEYKSATWPLDYLRDTSQNFTYADATGGKTTSPISIHNMINPVYWSSVRGERSDYISPQGNPVAKSPDNGFFLRRANWNSDLLTTRRPNPQIGVDEAVDVHPPRNPNPIKTGEILIDEFRESEAIQNAKMQQQNTGQFFSDFYKKFYGVEISDAMFGKCLSIGGDTMGLDISDVLQTSQTTADSPQANPVGYSRTVGESGGISHKANCFGILMRITRVLPRTAYHYGLDPIFTLTSPYDYFNPKLRGIGWQPIERSVVLPITMIGGASGEVNRVLSSQDMGDVSGWQPAHEYYRRQLSTVRGHFNITSGDRAVSGWTFARDYTGADLQQWRGTISARYRKADPTNRPFTVLDESGTQVQHYAGYRVTSTSLIPHAINNRDTLH</sequence>
<comment type="subcellular location">
    <subcellularLocation>
        <location evidence="1">Virion</location>
    </subcellularLocation>
</comment>
<evidence type="ECO:0000256" key="5">
    <source>
        <dbReference type="ARBA" id="ARBA00022844"/>
    </source>
</evidence>
<proteinExistence type="inferred from homology"/>
<keyword evidence="4" id="KW-0167">Capsid protein</keyword>
<evidence type="ECO:0000256" key="2">
    <source>
        <dbReference type="ARBA" id="ARBA00009963"/>
    </source>
</evidence>
<dbReference type="InterPro" id="IPR016184">
    <property type="entry name" value="Capsid/spike_ssDNA_virus"/>
</dbReference>
<dbReference type="Proteomes" id="UP000322494">
    <property type="component" value="Segment"/>
</dbReference>
<dbReference type="SUPFAM" id="SSF88645">
    <property type="entry name" value="ssDNA viruses"/>
    <property type="match status" value="2"/>
</dbReference>
<evidence type="ECO:0000256" key="6">
    <source>
        <dbReference type="SAM" id="MobiDB-lite"/>
    </source>
</evidence>
<comment type="similarity">
    <text evidence="2">Belongs to the microviridae F protein family.</text>
</comment>
<evidence type="ECO:0000256" key="3">
    <source>
        <dbReference type="ARBA" id="ARBA00022431"/>
    </source>
</evidence>
<feature type="region of interest" description="Disordered" evidence="6">
    <location>
        <begin position="283"/>
        <end position="309"/>
    </location>
</feature>
<dbReference type="EMBL" id="MK249157">
    <property type="protein sequence ID" value="QCQ84732.1"/>
    <property type="molecule type" value="Genomic_DNA"/>
</dbReference>
<dbReference type="InterPro" id="IPR037002">
    <property type="entry name" value="Microviridae_protein_F_sf"/>
</dbReference>